<comment type="caution">
    <text evidence="2">The sequence shown here is derived from an EMBL/GenBank/DDBJ whole genome shotgun (WGS) entry which is preliminary data.</text>
</comment>
<dbReference type="EMBL" id="CAJOBD010032890">
    <property type="protein sequence ID" value="CAF4290990.1"/>
    <property type="molecule type" value="Genomic_DNA"/>
</dbReference>
<dbReference type="Proteomes" id="UP000663836">
    <property type="component" value="Unassembled WGS sequence"/>
</dbReference>
<protein>
    <submittedName>
        <fullName evidence="2">Uncharacterized protein</fullName>
    </submittedName>
</protein>
<evidence type="ECO:0000313" key="1">
    <source>
        <dbReference type="EMBL" id="CAF1536258.1"/>
    </source>
</evidence>
<dbReference type="AlphaFoldDB" id="A0A820H8S4"/>
<feature type="non-terminal residue" evidence="2">
    <location>
        <position position="234"/>
    </location>
</feature>
<feature type="non-terminal residue" evidence="2">
    <location>
        <position position="1"/>
    </location>
</feature>
<dbReference type="EMBL" id="CAJNOT010011961">
    <property type="protein sequence ID" value="CAF1536258.1"/>
    <property type="molecule type" value="Genomic_DNA"/>
</dbReference>
<proteinExistence type="predicted"/>
<reference evidence="2" key="1">
    <citation type="submission" date="2021-02" db="EMBL/GenBank/DDBJ databases">
        <authorList>
            <person name="Nowell W R."/>
        </authorList>
    </citation>
    <scope>NUCLEOTIDE SEQUENCE</scope>
</reference>
<dbReference type="Proteomes" id="UP000663864">
    <property type="component" value="Unassembled WGS sequence"/>
</dbReference>
<gene>
    <name evidence="2" type="ORF">JBS370_LOCUS40067</name>
    <name evidence="1" type="ORF">ZHD862_LOCUS38920</name>
</gene>
<organism evidence="2 3">
    <name type="scientific">Rotaria sordida</name>
    <dbReference type="NCBI Taxonomy" id="392033"/>
    <lineage>
        <taxon>Eukaryota</taxon>
        <taxon>Metazoa</taxon>
        <taxon>Spiralia</taxon>
        <taxon>Gnathifera</taxon>
        <taxon>Rotifera</taxon>
        <taxon>Eurotatoria</taxon>
        <taxon>Bdelloidea</taxon>
        <taxon>Philodinida</taxon>
        <taxon>Philodinidae</taxon>
        <taxon>Rotaria</taxon>
    </lineage>
</organism>
<accession>A0A820H8S4</accession>
<evidence type="ECO:0000313" key="3">
    <source>
        <dbReference type="Proteomes" id="UP000663836"/>
    </source>
</evidence>
<name>A0A820H8S4_9BILA</name>
<evidence type="ECO:0000313" key="2">
    <source>
        <dbReference type="EMBL" id="CAF4290990.1"/>
    </source>
</evidence>
<sequence length="234" mass="27640">TLTKSTSINLPNLNNAVLIMDEFDSLILDSNELLQCVYYFDVKNNHINIDRKEDIEKLFDKKFIEKCNTKFSDIFDRWWIKILKEQQKEDNNENKKIFQDSLGKNSTFAQSFLNYLKRTGQASFIHFYLDPLVFYSKFKQVIGFSGSITETGMDKFQKLFANKNSDFFEIPPFFGLSNLRTNRTFENKPGKVIIDKKDFLDAIKQEVKRKYQEQPILIFADSFKNDNEDKSDYD</sequence>